<feature type="region of interest" description="Disordered" evidence="1">
    <location>
        <begin position="354"/>
        <end position="396"/>
    </location>
</feature>
<evidence type="ECO:0000256" key="1">
    <source>
        <dbReference type="SAM" id="MobiDB-lite"/>
    </source>
</evidence>
<name>A0A5C5YZB1_9BACT</name>
<evidence type="ECO:0000313" key="3">
    <source>
        <dbReference type="EMBL" id="TWT79957.1"/>
    </source>
</evidence>
<reference evidence="3 4" key="1">
    <citation type="submission" date="2019-02" db="EMBL/GenBank/DDBJ databases">
        <title>Deep-cultivation of Planctomycetes and their phenomic and genomic characterization uncovers novel biology.</title>
        <authorList>
            <person name="Wiegand S."/>
            <person name="Jogler M."/>
            <person name="Boedeker C."/>
            <person name="Pinto D."/>
            <person name="Vollmers J."/>
            <person name="Rivas-Marin E."/>
            <person name="Kohn T."/>
            <person name="Peeters S.H."/>
            <person name="Heuer A."/>
            <person name="Rast P."/>
            <person name="Oberbeckmann S."/>
            <person name="Bunk B."/>
            <person name="Jeske O."/>
            <person name="Meyerdierks A."/>
            <person name="Storesund J.E."/>
            <person name="Kallscheuer N."/>
            <person name="Luecker S."/>
            <person name="Lage O.M."/>
            <person name="Pohl T."/>
            <person name="Merkel B.J."/>
            <person name="Hornburger P."/>
            <person name="Mueller R.-W."/>
            <person name="Bruemmer F."/>
            <person name="Labrenz M."/>
            <person name="Spormann A.M."/>
            <person name="Op Den Camp H."/>
            <person name="Overmann J."/>
            <person name="Amann R."/>
            <person name="Jetten M.S.M."/>
            <person name="Mascher T."/>
            <person name="Medema M.H."/>
            <person name="Devos D.P."/>
            <person name="Kaster A.-K."/>
            <person name="Ovreas L."/>
            <person name="Rohde M."/>
            <person name="Galperin M.Y."/>
            <person name="Jogler C."/>
        </authorList>
    </citation>
    <scope>NUCLEOTIDE SEQUENCE [LARGE SCALE GENOMIC DNA]</scope>
    <source>
        <strain evidence="3 4">CA13</strain>
    </source>
</reference>
<feature type="transmembrane region" description="Helical" evidence="2">
    <location>
        <begin position="240"/>
        <end position="261"/>
    </location>
</feature>
<dbReference type="Proteomes" id="UP000315010">
    <property type="component" value="Unassembled WGS sequence"/>
</dbReference>
<protein>
    <submittedName>
        <fullName evidence="3">Uncharacterized protein</fullName>
    </submittedName>
</protein>
<dbReference type="RefSeq" id="WP_146395073.1">
    <property type="nucleotide sequence ID" value="NZ_SJPJ01000001.1"/>
</dbReference>
<gene>
    <name evidence="3" type="ORF">CA13_13680</name>
</gene>
<sequence>MITSTCPRCSELFRLPSADVPPDATAQCPWCGEIYPASEIVNQLPPMVQLISVDGQPLFTDETPAAAGFVDTSAAGVGGLAAVSAAGIGDETLEDVNETVFDKPSEDIDETWTDGSEKTVADVSGFQPENVASTEFESDSLEIEEFGEDVESPEGMELSEGDRFQESPVDLDGAVHFDGEEDEESADDWNLELADSGARDSTMETDDELAFADATVQAGTVAPMNVRPRTKKKSSPIKTLLGYVAGFFIALPLAGGLLLAIGKPLNLGFWPFDGTVGSGASMTRSAAPVVSSTPAAPNNSRPSVPLPPGTSGGLGDGLQAVTDQLAELSNDGQDAVDSTAGTSDEALAMPSEYLASDDPNLNPSANGEVAYPPSAEPAEPESGEVESGEVEPGETAAAVEEVVDENSKSMELALPKGYDETNLPSNVASTLESLAYGDVETEPTVPSLDLPDASAVLDVDEAKPPVIDIKPAKVVASESTVDKAVTGANTLLGSLLNYEGAEKGRRSLLARSYAAVAALGAESGAGESENVERLLDDLGRSPLSKDLGDAANLWLDYSKRNTEGVLLIGRTGANTRGTVIRINTPSGDERPVVVTGQALPPSDRVIALGRILDSGDGQTVDVVAVKELP</sequence>
<feature type="compositionally biased region" description="Low complexity" evidence="1">
    <location>
        <begin position="288"/>
        <end position="297"/>
    </location>
</feature>
<keyword evidence="2" id="KW-1133">Transmembrane helix</keyword>
<dbReference type="EMBL" id="SJPJ01000001">
    <property type="protein sequence ID" value="TWT79957.1"/>
    <property type="molecule type" value="Genomic_DNA"/>
</dbReference>
<dbReference type="OrthoDB" id="266044at2"/>
<dbReference type="AlphaFoldDB" id="A0A5C5YZB1"/>
<feature type="compositionally biased region" description="Acidic residues" evidence="1">
    <location>
        <begin position="378"/>
        <end position="392"/>
    </location>
</feature>
<organism evidence="3 4">
    <name type="scientific">Novipirellula herctigrandis</name>
    <dbReference type="NCBI Taxonomy" id="2527986"/>
    <lineage>
        <taxon>Bacteria</taxon>
        <taxon>Pseudomonadati</taxon>
        <taxon>Planctomycetota</taxon>
        <taxon>Planctomycetia</taxon>
        <taxon>Pirellulales</taxon>
        <taxon>Pirellulaceae</taxon>
        <taxon>Novipirellula</taxon>
    </lineage>
</organism>
<comment type="caution">
    <text evidence="3">The sequence shown here is derived from an EMBL/GenBank/DDBJ whole genome shotgun (WGS) entry which is preliminary data.</text>
</comment>
<accession>A0A5C5YZB1</accession>
<feature type="compositionally biased region" description="Low complexity" evidence="1">
    <location>
        <begin position="368"/>
        <end position="377"/>
    </location>
</feature>
<proteinExistence type="predicted"/>
<evidence type="ECO:0000256" key="2">
    <source>
        <dbReference type="SAM" id="Phobius"/>
    </source>
</evidence>
<evidence type="ECO:0000313" key="4">
    <source>
        <dbReference type="Proteomes" id="UP000315010"/>
    </source>
</evidence>
<keyword evidence="2" id="KW-0472">Membrane</keyword>
<feature type="region of interest" description="Disordered" evidence="1">
    <location>
        <begin position="288"/>
        <end position="317"/>
    </location>
</feature>
<keyword evidence="4" id="KW-1185">Reference proteome</keyword>
<keyword evidence="2" id="KW-0812">Transmembrane</keyword>